<organism evidence="7 8">
    <name type="scientific">Dimargaris verticillata</name>
    <dbReference type="NCBI Taxonomy" id="2761393"/>
    <lineage>
        <taxon>Eukaryota</taxon>
        <taxon>Fungi</taxon>
        <taxon>Fungi incertae sedis</taxon>
        <taxon>Zoopagomycota</taxon>
        <taxon>Kickxellomycotina</taxon>
        <taxon>Dimargaritomycetes</taxon>
        <taxon>Dimargaritales</taxon>
        <taxon>Dimargaritaceae</taxon>
        <taxon>Dimargaris</taxon>
    </lineage>
</organism>
<dbReference type="Proteomes" id="UP001151582">
    <property type="component" value="Unassembled WGS sequence"/>
</dbReference>
<evidence type="ECO:0000256" key="3">
    <source>
        <dbReference type="ARBA" id="ARBA00023157"/>
    </source>
</evidence>
<evidence type="ECO:0000256" key="2">
    <source>
        <dbReference type="ARBA" id="ARBA00012571"/>
    </source>
</evidence>
<dbReference type="EC" id="4.6.1.19" evidence="2"/>
<feature type="active site" evidence="4">
    <location>
        <position position="121"/>
    </location>
</feature>
<dbReference type="GO" id="GO:0033897">
    <property type="term" value="F:ribonuclease T2 activity"/>
    <property type="evidence" value="ECO:0007669"/>
    <property type="project" value="UniProtKB-EC"/>
</dbReference>
<dbReference type="OrthoDB" id="435754at2759"/>
<evidence type="ECO:0000256" key="4">
    <source>
        <dbReference type="PIRSR" id="PIRSR633697-1"/>
    </source>
</evidence>
<dbReference type="InterPro" id="IPR001568">
    <property type="entry name" value="RNase_T2-like"/>
</dbReference>
<gene>
    <name evidence="7" type="ORF">H4R34_004372</name>
</gene>
<keyword evidence="3" id="KW-1015">Disulfide bond</keyword>
<dbReference type="GO" id="GO:0006401">
    <property type="term" value="P:RNA catabolic process"/>
    <property type="evidence" value="ECO:0007669"/>
    <property type="project" value="TreeGrafter"/>
</dbReference>
<feature type="active site" evidence="4">
    <location>
        <position position="125"/>
    </location>
</feature>
<proteinExistence type="inferred from homology"/>
<evidence type="ECO:0000313" key="7">
    <source>
        <dbReference type="EMBL" id="KAJ1975341.1"/>
    </source>
</evidence>
<sequence length="245" mass="27607">MPAWKTSFFVATALLAAGWASARQVFLGEDSDLFRPADSCPMDVISCTVPAADTCCSPKYGLVILAQQWTRSTGPSDSFTVHGLWPDTCSIVESQDAPLLDWMSTYWPSYKDDNNLFWAHEWNKHGTCVTTLDPKCQGDDYVPFSEVPAYFGQVQKVFQKYNLYKALKQQGVVPGGQYALVTFVAAIKNKLNVEPRLYCRGRVLQEVRLTFHVKGQSTYLPAEPYHNHNCPKIIHYPSKRNNEAI</sequence>
<evidence type="ECO:0000256" key="1">
    <source>
        <dbReference type="ARBA" id="ARBA00007469"/>
    </source>
</evidence>
<dbReference type="Pfam" id="PF00445">
    <property type="entry name" value="Ribonuclease_T2"/>
    <property type="match status" value="1"/>
</dbReference>
<reference evidence="7" key="1">
    <citation type="submission" date="2022-07" db="EMBL/GenBank/DDBJ databases">
        <title>Phylogenomic reconstructions and comparative analyses of Kickxellomycotina fungi.</title>
        <authorList>
            <person name="Reynolds N.K."/>
            <person name="Stajich J.E."/>
            <person name="Barry K."/>
            <person name="Grigoriev I.V."/>
            <person name="Crous P."/>
            <person name="Smith M.E."/>
        </authorList>
    </citation>
    <scope>NUCLEOTIDE SEQUENCE</scope>
    <source>
        <strain evidence="7">RSA 567</strain>
    </source>
</reference>
<feature type="chain" id="PRO_5040950211" description="ribonuclease T2" evidence="6">
    <location>
        <begin position="23"/>
        <end position="245"/>
    </location>
</feature>
<dbReference type="PANTHER" id="PTHR11240:SF22">
    <property type="entry name" value="RIBONUCLEASE T2"/>
    <property type="match status" value="1"/>
</dbReference>
<comment type="caution">
    <text evidence="7">The sequence shown here is derived from an EMBL/GenBank/DDBJ whole genome shotgun (WGS) entry which is preliminary data.</text>
</comment>
<dbReference type="PROSITE" id="PS00530">
    <property type="entry name" value="RNASE_T2_1"/>
    <property type="match status" value="1"/>
</dbReference>
<accession>A0A9W8EBR9</accession>
<dbReference type="InterPro" id="IPR018188">
    <property type="entry name" value="RNase_T2_His_AS_1"/>
</dbReference>
<dbReference type="PROSITE" id="PS00531">
    <property type="entry name" value="RNASE_T2_2"/>
    <property type="match status" value="1"/>
</dbReference>
<dbReference type="InterPro" id="IPR033130">
    <property type="entry name" value="RNase_T2_His_AS_2"/>
</dbReference>
<evidence type="ECO:0000313" key="8">
    <source>
        <dbReference type="Proteomes" id="UP001151582"/>
    </source>
</evidence>
<comment type="similarity">
    <text evidence="1 5">Belongs to the RNase T2 family.</text>
</comment>
<dbReference type="CDD" id="cd01061">
    <property type="entry name" value="RNase_T2_euk"/>
    <property type="match status" value="1"/>
</dbReference>
<dbReference type="AlphaFoldDB" id="A0A9W8EBR9"/>
<feature type="signal peptide" evidence="6">
    <location>
        <begin position="1"/>
        <end position="22"/>
    </location>
</feature>
<keyword evidence="8" id="KW-1185">Reference proteome</keyword>
<evidence type="ECO:0000256" key="6">
    <source>
        <dbReference type="SAM" id="SignalP"/>
    </source>
</evidence>
<dbReference type="InterPro" id="IPR033697">
    <property type="entry name" value="Ribonuclease_T2_eukaryotic"/>
</dbReference>
<dbReference type="GO" id="GO:0005576">
    <property type="term" value="C:extracellular region"/>
    <property type="evidence" value="ECO:0007669"/>
    <property type="project" value="TreeGrafter"/>
</dbReference>
<feature type="active site" evidence="4">
    <location>
        <position position="82"/>
    </location>
</feature>
<name>A0A9W8EBR9_9FUNG</name>
<dbReference type="InterPro" id="IPR036430">
    <property type="entry name" value="RNase_T2-like_sf"/>
</dbReference>
<dbReference type="SUPFAM" id="SSF55895">
    <property type="entry name" value="Ribonuclease Rh-like"/>
    <property type="match status" value="1"/>
</dbReference>
<dbReference type="Gene3D" id="3.90.730.10">
    <property type="entry name" value="Ribonuclease T2-like"/>
    <property type="match status" value="1"/>
</dbReference>
<dbReference type="GO" id="GO:0003723">
    <property type="term" value="F:RNA binding"/>
    <property type="evidence" value="ECO:0007669"/>
    <property type="project" value="InterPro"/>
</dbReference>
<keyword evidence="6" id="KW-0732">Signal</keyword>
<evidence type="ECO:0000256" key="5">
    <source>
        <dbReference type="RuleBase" id="RU004328"/>
    </source>
</evidence>
<protein>
    <recommendedName>
        <fullName evidence="2">ribonuclease T2</fullName>
        <ecNumber evidence="2">4.6.1.19</ecNumber>
    </recommendedName>
</protein>
<dbReference type="PANTHER" id="PTHR11240">
    <property type="entry name" value="RIBONUCLEASE T2"/>
    <property type="match status" value="1"/>
</dbReference>
<dbReference type="EMBL" id="JANBQB010000538">
    <property type="protein sequence ID" value="KAJ1975341.1"/>
    <property type="molecule type" value="Genomic_DNA"/>
</dbReference>